<reference evidence="1" key="1">
    <citation type="submission" date="2014-09" db="EMBL/GenBank/DDBJ databases">
        <authorList>
            <person name="Magalhaes I.L.F."/>
            <person name="Oliveira U."/>
            <person name="Santos F.R."/>
            <person name="Vidigal T.H.D.A."/>
            <person name="Brescovit A.D."/>
            <person name="Santos A.J."/>
        </authorList>
    </citation>
    <scope>NUCLEOTIDE SEQUENCE</scope>
    <source>
        <tissue evidence="1">Shoot tissue taken approximately 20 cm above the soil surface</tissue>
    </source>
</reference>
<dbReference type="AlphaFoldDB" id="A0A0A8Z855"/>
<evidence type="ECO:0000313" key="1">
    <source>
        <dbReference type="EMBL" id="JAD32935.1"/>
    </source>
</evidence>
<accession>A0A0A8Z855</accession>
<protein>
    <submittedName>
        <fullName evidence="1">Uncharacterized protein</fullName>
    </submittedName>
</protein>
<proteinExistence type="predicted"/>
<reference evidence="1" key="2">
    <citation type="journal article" date="2015" name="Data Brief">
        <title>Shoot transcriptome of the giant reed, Arundo donax.</title>
        <authorList>
            <person name="Barrero R.A."/>
            <person name="Guerrero F.D."/>
            <person name="Moolhuijzen P."/>
            <person name="Goolsby J.A."/>
            <person name="Tidwell J."/>
            <person name="Bellgard S.E."/>
            <person name="Bellgard M.I."/>
        </authorList>
    </citation>
    <scope>NUCLEOTIDE SEQUENCE</scope>
    <source>
        <tissue evidence="1">Shoot tissue taken approximately 20 cm above the soil surface</tissue>
    </source>
</reference>
<dbReference type="EMBL" id="GBRH01264960">
    <property type="protein sequence ID" value="JAD32935.1"/>
    <property type="molecule type" value="Transcribed_RNA"/>
</dbReference>
<name>A0A0A8Z855_ARUDO</name>
<organism evidence="1">
    <name type="scientific">Arundo donax</name>
    <name type="common">Giant reed</name>
    <name type="synonym">Donax arundinaceus</name>
    <dbReference type="NCBI Taxonomy" id="35708"/>
    <lineage>
        <taxon>Eukaryota</taxon>
        <taxon>Viridiplantae</taxon>
        <taxon>Streptophyta</taxon>
        <taxon>Embryophyta</taxon>
        <taxon>Tracheophyta</taxon>
        <taxon>Spermatophyta</taxon>
        <taxon>Magnoliopsida</taxon>
        <taxon>Liliopsida</taxon>
        <taxon>Poales</taxon>
        <taxon>Poaceae</taxon>
        <taxon>PACMAD clade</taxon>
        <taxon>Arundinoideae</taxon>
        <taxon>Arundineae</taxon>
        <taxon>Arundo</taxon>
    </lineage>
</organism>
<sequence>MTCWNEVSFDLPCCTPAVCPSDVRLEAYDYIGDSSYLRNRNRVN</sequence>